<name>A0AAD4H814_9FUNG</name>
<feature type="transmembrane region" description="Helical" evidence="6">
    <location>
        <begin position="212"/>
        <end position="230"/>
    </location>
</feature>
<dbReference type="Pfam" id="PF11712">
    <property type="entry name" value="Vma12"/>
    <property type="match status" value="1"/>
</dbReference>
<keyword evidence="3" id="KW-0256">Endoplasmic reticulum</keyword>
<accession>A0AAD4H814</accession>
<evidence type="ECO:0000256" key="5">
    <source>
        <dbReference type="ARBA" id="ARBA00023136"/>
    </source>
</evidence>
<dbReference type="Proteomes" id="UP001194580">
    <property type="component" value="Unassembled WGS sequence"/>
</dbReference>
<sequence length="267" mass="29507">MVDLEWTPRLESAFKRLQARHKSLLLHTSTSSTKATTALTPDETKTARNVNDFLEGVKEATPECVDLELVKRVSAMLLKYSSSSSSDDVDSRNGVNASSEDWIHTMIKGSSVYVPKAAPKERSPELEKLMDGYKAQVAEKEYQRMISTIDRDSPQSAASSTIAYNLRQDMKDLKEVKAHAIGIVNVLYTGGAVFTAVFMISAHFTEDIGKRVLLAFLAFVLIVMCEAYLYTRHAQAASGTAGSRKRTKKLPEDVVIASRVIGKEKRA</sequence>
<keyword evidence="5 6" id="KW-0472">Membrane</keyword>
<keyword evidence="8" id="KW-1185">Reference proteome</keyword>
<keyword evidence="2 6" id="KW-0812">Transmembrane</keyword>
<comment type="subcellular location">
    <subcellularLocation>
        <location evidence="1">Endoplasmic reticulum membrane</location>
        <topology evidence="1">Multi-pass membrane protein</topology>
    </subcellularLocation>
</comment>
<protein>
    <recommendedName>
        <fullName evidence="9">Endoplasmic reticulum-based factor for assembly of V-ATPase</fullName>
    </recommendedName>
</protein>
<dbReference type="GO" id="GO:0070072">
    <property type="term" value="P:vacuolar proton-transporting V-type ATPase complex assembly"/>
    <property type="evidence" value="ECO:0007669"/>
    <property type="project" value="InterPro"/>
</dbReference>
<dbReference type="EMBL" id="JAAAIL010000394">
    <property type="protein sequence ID" value="KAG0276196.1"/>
    <property type="molecule type" value="Genomic_DNA"/>
</dbReference>
<evidence type="ECO:0000313" key="7">
    <source>
        <dbReference type="EMBL" id="KAG0276196.1"/>
    </source>
</evidence>
<feature type="transmembrane region" description="Helical" evidence="6">
    <location>
        <begin position="180"/>
        <end position="200"/>
    </location>
</feature>
<evidence type="ECO:0000313" key="8">
    <source>
        <dbReference type="Proteomes" id="UP001194580"/>
    </source>
</evidence>
<reference evidence="7" key="1">
    <citation type="journal article" date="2020" name="Fungal Divers.">
        <title>Resolving the Mortierellaceae phylogeny through synthesis of multi-gene phylogenetics and phylogenomics.</title>
        <authorList>
            <person name="Vandepol N."/>
            <person name="Liber J."/>
            <person name="Desiro A."/>
            <person name="Na H."/>
            <person name="Kennedy M."/>
            <person name="Barry K."/>
            <person name="Grigoriev I.V."/>
            <person name="Miller A.N."/>
            <person name="O'Donnell K."/>
            <person name="Stajich J.E."/>
            <person name="Bonito G."/>
        </authorList>
    </citation>
    <scope>NUCLEOTIDE SEQUENCE</scope>
    <source>
        <strain evidence="7">NRRL 28262</strain>
    </source>
</reference>
<dbReference type="AlphaFoldDB" id="A0AAD4H814"/>
<evidence type="ECO:0000256" key="2">
    <source>
        <dbReference type="ARBA" id="ARBA00022692"/>
    </source>
</evidence>
<dbReference type="PANTHER" id="PTHR31394">
    <property type="entry name" value="TRANSMEMBRANE PROTEIN 199"/>
    <property type="match status" value="1"/>
</dbReference>
<proteinExistence type="predicted"/>
<gene>
    <name evidence="7" type="ORF">BGZ95_007851</name>
</gene>
<evidence type="ECO:0000256" key="3">
    <source>
        <dbReference type="ARBA" id="ARBA00022824"/>
    </source>
</evidence>
<evidence type="ECO:0008006" key="9">
    <source>
        <dbReference type="Google" id="ProtNLM"/>
    </source>
</evidence>
<evidence type="ECO:0000256" key="6">
    <source>
        <dbReference type="SAM" id="Phobius"/>
    </source>
</evidence>
<evidence type="ECO:0000256" key="4">
    <source>
        <dbReference type="ARBA" id="ARBA00022989"/>
    </source>
</evidence>
<dbReference type="GO" id="GO:0005789">
    <property type="term" value="C:endoplasmic reticulum membrane"/>
    <property type="evidence" value="ECO:0007669"/>
    <property type="project" value="UniProtKB-SubCell"/>
</dbReference>
<comment type="caution">
    <text evidence="7">The sequence shown here is derived from an EMBL/GenBank/DDBJ whole genome shotgun (WGS) entry which is preliminary data.</text>
</comment>
<dbReference type="PANTHER" id="PTHR31394:SF1">
    <property type="entry name" value="TRANSMEMBRANE PROTEIN 199"/>
    <property type="match status" value="1"/>
</dbReference>
<evidence type="ECO:0000256" key="1">
    <source>
        <dbReference type="ARBA" id="ARBA00004477"/>
    </source>
</evidence>
<organism evidence="7 8">
    <name type="scientific">Linnemannia exigua</name>
    <dbReference type="NCBI Taxonomy" id="604196"/>
    <lineage>
        <taxon>Eukaryota</taxon>
        <taxon>Fungi</taxon>
        <taxon>Fungi incertae sedis</taxon>
        <taxon>Mucoromycota</taxon>
        <taxon>Mortierellomycotina</taxon>
        <taxon>Mortierellomycetes</taxon>
        <taxon>Mortierellales</taxon>
        <taxon>Mortierellaceae</taxon>
        <taxon>Linnemannia</taxon>
    </lineage>
</organism>
<dbReference type="InterPro" id="IPR021013">
    <property type="entry name" value="ATPase_Vma12"/>
</dbReference>
<keyword evidence="4 6" id="KW-1133">Transmembrane helix</keyword>